<keyword evidence="4" id="KW-1185">Reference proteome</keyword>
<dbReference type="EMBL" id="CADILG010000083">
    <property type="protein sequence ID" value="CAB3927156.1"/>
    <property type="molecule type" value="Genomic_DNA"/>
</dbReference>
<dbReference type="Pfam" id="PF05229">
    <property type="entry name" value="SCPU"/>
    <property type="match status" value="2"/>
</dbReference>
<dbReference type="RefSeq" id="WP_175211280.1">
    <property type="nucleotide sequence ID" value="NZ_CADILG010000083.1"/>
</dbReference>
<accession>A0A6S7EY00</accession>
<feature type="domain" description="Spore coat protein U/FanG" evidence="2">
    <location>
        <begin position="188"/>
        <end position="319"/>
    </location>
</feature>
<name>A0A6S7EY00_9BURK</name>
<feature type="domain" description="Spore coat protein U/FanG" evidence="2">
    <location>
        <begin position="17"/>
        <end position="147"/>
    </location>
</feature>
<feature type="signal peptide" evidence="1">
    <location>
        <begin position="1"/>
        <end position="22"/>
    </location>
</feature>
<dbReference type="InterPro" id="IPR007893">
    <property type="entry name" value="Spore_coat_U/FanG"/>
</dbReference>
<dbReference type="InterPro" id="IPR053167">
    <property type="entry name" value="Spore_coat_component"/>
</dbReference>
<dbReference type="PANTHER" id="PTHR37089">
    <property type="entry name" value="PROTEIN U-RELATED"/>
    <property type="match status" value="1"/>
</dbReference>
<evidence type="ECO:0000256" key="1">
    <source>
        <dbReference type="SAM" id="SignalP"/>
    </source>
</evidence>
<dbReference type="Proteomes" id="UP000494117">
    <property type="component" value="Unassembled WGS sequence"/>
</dbReference>
<evidence type="ECO:0000313" key="3">
    <source>
        <dbReference type="EMBL" id="CAB3927156.1"/>
    </source>
</evidence>
<gene>
    <name evidence="3" type="ORF">LMG26858_05977</name>
</gene>
<keyword evidence="1" id="KW-0732">Signal</keyword>
<reference evidence="3 4" key="1">
    <citation type="submission" date="2020-04" db="EMBL/GenBank/DDBJ databases">
        <authorList>
            <person name="De Canck E."/>
        </authorList>
    </citation>
    <scope>NUCLEOTIDE SEQUENCE [LARGE SCALE GENOMIC DNA]</scope>
    <source>
        <strain evidence="3 4">LMG 26858</strain>
    </source>
</reference>
<dbReference type="SMART" id="SM00972">
    <property type="entry name" value="SCPU"/>
    <property type="match status" value="2"/>
</dbReference>
<proteinExistence type="predicted"/>
<evidence type="ECO:0000259" key="2">
    <source>
        <dbReference type="Pfam" id="PF05229"/>
    </source>
</evidence>
<feature type="chain" id="PRO_5028941759" description="Spore coat protein U/FanG domain-containing protein" evidence="1">
    <location>
        <begin position="23"/>
        <end position="322"/>
    </location>
</feature>
<evidence type="ECO:0000313" key="4">
    <source>
        <dbReference type="Proteomes" id="UP000494117"/>
    </source>
</evidence>
<protein>
    <recommendedName>
        <fullName evidence="2">Spore coat protein U/FanG domain-containing protein</fullName>
    </recommendedName>
</protein>
<sequence length="322" mass="33739">MKRMLAALLLAALWLGASGAQAQTCSVSMTPMAFPNVNPVLGASVTQTGTLTVICNWGLLTAGYARVCVNLGIGSGSTAQDPRQMANGANRLQYRLSQSSSMSPLWGSAATGTTPIVIDFTRPLLGGQVTFNQPITGQVLPGQYTVPTANNATTAYTETFPAAATFDYGFTILVRPACSTLTSHGSYNFTASANVTNNCTISAAPLSFGSMADFSVARLANTALAVRCTNNDAYRIRLNGGQNGTVSQRYMRDTTGTRLVRYDLHTSADRTVPWGDGTAGTAFVTGTGTGNIQQVQVYGRVPAQTAPAPGQYSDVVTATIEF</sequence>
<organism evidence="3 4">
    <name type="scientific">Achromobacter anxifer</name>
    <dbReference type="NCBI Taxonomy" id="1287737"/>
    <lineage>
        <taxon>Bacteria</taxon>
        <taxon>Pseudomonadati</taxon>
        <taxon>Pseudomonadota</taxon>
        <taxon>Betaproteobacteria</taxon>
        <taxon>Burkholderiales</taxon>
        <taxon>Alcaligenaceae</taxon>
        <taxon>Achromobacter</taxon>
    </lineage>
</organism>
<dbReference type="AlphaFoldDB" id="A0A6S7EY00"/>